<gene>
    <name evidence="12" type="ORF">DSTB1V02_LOCUS2498</name>
</gene>
<evidence type="ECO:0000256" key="3">
    <source>
        <dbReference type="ARBA" id="ARBA00022801"/>
    </source>
</evidence>
<evidence type="ECO:0000256" key="4">
    <source>
        <dbReference type="ARBA" id="ARBA00023001"/>
    </source>
</evidence>
<dbReference type="Gene3D" id="1.50.10.10">
    <property type="match status" value="3"/>
</dbReference>
<feature type="active site" evidence="8">
    <location>
        <position position="431"/>
    </location>
</feature>
<feature type="chain" id="PRO_5036513643" description="Endoglucanase" evidence="10">
    <location>
        <begin position="30"/>
        <end position="955"/>
    </location>
</feature>
<dbReference type="InterPro" id="IPR001701">
    <property type="entry name" value="Glyco_hydro_9"/>
</dbReference>
<dbReference type="GO" id="GO:0030245">
    <property type="term" value="P:cellulose catabolic process"/>
    <property type="evidence" value="ECO:0007669"/>
    <property type="project" value="UniProtKB-KW"/>
</dbReference>
<dbReference type="GO" id="GO:0008810">
    <property type="term" value="F:cellulase activity"/>
    <property type="evidence" value="ECO:0007669"/>
    <property type="project" value="UniProtKB-EC"/>
</dbReference>
<evidence type="ECO:0000256" key="7">
    <source>
        <dbReference type="ARBA" id="ARBA00023326"/>
    </source>
</evidence>
<dbReference type="InterPro" id="IPR033126">
    <property type="entry name" value="Glyco_hydro_9_Asp/Glu_AS"/>
</dbReference>
<dbReference type="OrthoDB" id="10257085at2759"/>
<dbReference type="PROSITE" id="PS00698">
    <property type="entry name" value="GH9_3"/>
    <property type="match status" value="2"/>
</dbReference>
<feature type="active site" evidence="9">
    <location>
        <position position="479"/>
    </location>
</feature>
<keyword evidence="5 8" id="KW-0119">Carbohydrate metabolism</keyword>
<sequence>MMGIETLEPDLRGLLLYLVALLGVSHGQGDYDYASVIRLSYKFFEAQRAGQLPDNHIPWRKSSFLTDGDDNGFDLDGGYFDAGDYVKFGFPMAYTTTVLAWGMVEYANAYENAGLAEAGRAQLRWATDYFIKAHPSAKKFFGQVGNGGVDHSYWGRPEDWPYDEKERPSYFIDENSPGTELAAETAAAMAASSMVFRGHDDGYANTLLQHARELYAFGDENRATYTDSIPDAGDYYQGHDDGYANTLLQHARELYAFGDENRATYTDSIPDAGNYYQSWSGYNDELGWAATWLYRATQEQSYLDDAQRKYDEFGLNARPMEFSWDDKKAGVQVLLAEMTGDEKYTTAVQAFCDYVVYEVPRTPKGLVFIQQWGSLRHAANVAYICLLAADKLGINEGAYRDFTRQQIGYMLGDTGYSYVIGFGDNYPGQPHHRSSSCPTVEECGGCECNWSHFDSPDPNPQILEGALVGGPDINDNFNDDRHDYVRCEVTTDYNAAFQGALAGLLNLLLYLVALFGVSHGQGDYDYASVIRLSYKFFEAQRAGQLPDNHIPWRKSSFLTDGDDNGFDLDGGYFDAGDYVKFGFPMAYTTTVLAWGMVEYANGYENAGLAEAVGIVTQAHPSAKKFFGQVGNGGIDHSYWGRPEDWPYDEKERPSYFIDENSPGTELAAETAAAMAASSMVFRGHEDGYANTLLQHARELYAFGDENRATYMDSIPDAGDYYQSWSGYNDELAWAATWLYRATQEQSYLDDAERKYDEFGLNARPMEFSWDDKNAGVQVLLAEMTGDEKYTTAVQAFCDYVVYELPRTPKGLVFILEWGSLRHAANVAYICLLAADKLGINEGLYQDFAQQQIGYMLGDTGYSYVIGFGDNYPRYPHHASSSCPTVEECGGCECDWSHFDSPDPNPQILEGALVGGPDINDNFNDDRHDYVHCEVTTDYNAGFQGALAGLLNARMG</sequence>
<dbReference type="EMBL" id="LR899799">
    <property type="protein sequence ID" value="CAD7242535.1"/>
    <property type="molecule type" value="Genomic_DNA"/>
</dbReference>
<evidence type="ECO:0000256" key="9">
    <source>
        <dbReference type="PROSITE-ProRule" id="PRU10060"/>
    </source>
</evidence>
<proteinExistence type="inferred from homology"/>
<keyword evidence="3 8" id="KW-0378">Hydrolase</keyword>
<evidence type="ECO:0000256" key="10">
    <source>
        <dbReference type="RuleBase" id="RU361166"/>
    </source>
</evidence>
<feature type="active site" evidence="9">
    <location>
        <position position="488"/>
    </location>
</feature>
<dbReference type="SUPFAM" id="SSF48208">
    <property type="entry name" value="Six-hairpin glycosidases"/>
    <property type="match status" value="3"/>
</dbReference>
<evidence type="ECO:0000313" key="12">
    <source>
        <dbReference type="EMBL" id="CAD7242535.1"/>
    </source>
</evidence>
<reference evidence="12" key="1">
    <citation type="submission" date="2020-11" db="EMBL/GenBank/DDBJ databases">
        <authorList>
            <person name="Tran Van P."/>
        </authorList>
    </citation>
    <scope>NUCLEOTIDE SEQUENCE</scope>
</reference>
<feature type="domain" description="Glycoside hydrolase family 9" evidence="11">
    <location>
        <begin position="237"/>
        <end position="501"/>
    </location>
</feature>
<evidence type="ECO:0000313" key="13">
    <source>
        <dbReference type="Proteomes" id="UP000677054"/>
    </source>
</evidence>
<feature type="signal peptide" evidence="10">
    <location>
        <begin position="1"/>
        <end position="29"/>
    </location>
</feature>
<dbReference type="PANTHER" id="PTHR22298">
    <property type="entry name" value="ENDO-1,4-BETA-GLUCANASE"/>
    <property type="match status" value="1"/>
</dbReference>
<comment type="similarity">
    <text evidence="2 8 10">Belongs to the glycosyl hydrolase 9 (cellulase E) family.</text>
</comment>
<accession>A0A7R8X222</accession>
<feature type="active site" evidence="9">
    <location>
        <position position="924"/>
    </location>
</feature>
<keyword evidence="10" id="KW-0732">Signal</keyword>
<dbReference type="Pfam" id="PF00759">
    <property type="entry name" value="Glyco_hydro_9"/>
    <property type="match status" value="2"/>
</dbReference>
<comment type="catalytic activity">
    <reaction evidence="1 10">
        <text>Endohydrolysis of (1-&gt;4)-beta-D-glucosidic linkages in cellulose, lichenin and cereal beta-D-glucans.</text>
        <dbReference type="EC" id="3.2.1.4"/>
    </reaction>
</comment>
<dbReference type="InterPro" id="IPR008928">
    <property type="entry name" value="6-hairpin_glycosidase_sf"/>
</dbReference>
<name>A0A7R8X222_9CRUS</name>
<dbReference type="EMBL" id="CAJPEV010000282">
    <property type="protein sequence ID" value="CAG0883390.1"/>
    <property type="molecule type" value="Genomic_DNA"/>
</dbReference>
<keyword evidence="7 8" id="KW-0624">Polysaccharide degradation</keyword>
<evidence type="ECO:0000256" key="2">
    <source>
        <dbReference type="ARBA" id="ARBA00007072"/>
    </source>
</evidence>
<evidence type="ECO:0000256" key="5">
    <source>
        <dbReference type="ARBA" id="ARBA00023277"/>
    </source>
</evidence>
<dbReference type="InterPro" id="IPR012341">
    <property type="entry name" value="6hp_glycosidase-like_sf"/>
</dbReference>
<evidence type="ECO:0000259" key="11">
    <source>
        <dbReference type="Pfam" id="PF00759"/>
    </source>
</evidence>
<dbReference type="AlphaFoldDB" id="A0A7R8X222"/>
<evidence type="ECO:0000256" key="8">
    <source>
        <dbReference type="PROSITE-ProRule" id="PRU10059"/>
    </source>
</evidence>
<dbReference type="PROSITE" id="PS00592">
    <property type="entry name" value="GH9_2"/>
    <property type="match status" value="1"/>
</dbReference>
<keyword evidence="4 10" id="KW-0136">Cellulose degradation</keyword>
<dbReference type="Proteomes" id="UP000677054">
    <property type="component" value="Unassembled WGS sequence"/>
</dbReference>
<protein>
    <recommendedName>
        <fullName evidence="10">Endoglucanase</fullName>
        <ecNumber evidence="10">3.2.1.4</ecNumber>
    </recommendedName>
</protein>
<evidence type="ECO:0000256" key="1">
    <source>
        <dbReference type="ARBA" id="ARBA00000966"/>
    </source>
</evidence>
<dbReference type="InterPro" id="IPR018221">
    <property type="entry name" value="Glyco_hydro_9_His_AS"/>
</dbReference>
<feature type="active site" evidence="9">
    <location>
        <position position="933"/>
    </location>
</feature>
<dbReference type="EC" id="3.2.1.4" evidence="10"/>
<keyword evidence="6 8" id="KW-0326">Glycosidase</keyword>
<organism evidence="12">
    <name type="scientific">Darwinula stevensoni</name>
    <dbReference type="NCBI Taxonomy" id="69355"/>
    <lineage>
        <taxon>Eukaryota</taxon>
        <taxon>Metazoa</taxon>
        <taxon>Ecdysozoa</taxon>
        <taxon>Arthropoda</taxon>
        <taxon>Crustacea</taxon>
        <taxon>Oligostraca</taxon>
        <taxon>Ostracoda</taxon>
        <taxon>Podocopa</taxon>
        <taxon>Podocopida</taxon>
        <taxon>Darwinulocopina</taxon>
        <taxon>Darwinuloidea</taxon>
        <taxon>Darwinulidae</taxon>
        <taxon>Darwinula</taxon>
    </lineage>
</organism>
<keyword evidence="13" id="KW-1185">Reference proteome</keyword>
<evidence type="ECO:0000256" key="6">
    <source>
        <dbReference type="ARBA" id="ARBA00023295"/>
    </source>
</evidence>
<feature type="domain" description="Glycoside hydrolase family 9" evidence="11">
    <location>
        <begin position="526"/>
        <end position="946"/>
    </location>
</feature>